<evidence type="ECO:0000313" key="1">
    <source>
        <dbReference type="EMBL" id="QDG69946.1"/>
    </source>
</evidence>
<sequence length="71" mass="7907">MAGRKCYIWVFCASDTYFYTEKSKRAVRAGGNAARTVRQGQACKGEVVRLLSETVIFRLATGRETVLSSLK</sequence>
<name>A0A4Y6RBL4_9BURK</name>
<dbReference type="AlphaFoldDB" id="A0A4Y6RBL4"/>
<organism evidence="1 2">
    <name type="scientific">Janthinobacterium tructae</name>
    <dbReference type="NCBI Taxonomy" id="2590869"/>
    <lineage>
        <taxon>Bacteria</taxon>
        <taxon>Pseudomonadati</taxon>
        <taxon>Pseudomonadota</taxon>
        <taxon>Betaproteobacteria</taxon>
        <taxon>Burkholderiales</taxon>
        <taxon>Oxalobacteraceae</taxon>
        <taxon>Janthinobacterium</taxon>
    </lineage>
</organism>
<accession>A0A4Y6RBL4</accession>
<keyword evidence="2" id="KW-1185">Reference proteome</keyword>
<protein>
    <submittedName>
        <fullName evidence="1">Uncharacterized protein</fullName>
    </submittedName>
</protein>
<evidence type="ECO:0000313" key="2">
    <source>
        <dbReference type="Proteomes" id="UP000316665"/>
    </source>
</evidence>
<dbReference type="Proteomes" id="UP000316665">
    <property type="component" value="Chromosome"/>
</dbReference>
<proteinExistence type="predicted"/>
<gene>
    <name evidence="1" type="ORF">FJQ89_05555</name>
</gene>
<reference evidence="1 2" key="1">
    <citation type="submission" date="2019-06" db="EMBL/GenBank/DDBJ databases">
        <title>Complete genome sequence of Janthinobacterium sp. SNU WT3 isolated from diseased rainbow trout.</title>
        <authorList>
            <person name="Oh W.T."/>
            <person name="Park S.C."/>
        </authorList>
    </citation>
    <scope>NUCLEOTIDE SEQUENCE [LARGE SCALE GENOMIC DNA]</scope>
    <source>
        <strain evidence="1 2">SNU WT3</strain>
    </source>
</reference>
<dbReference type="EMBL" id="CP041185">
    <property type="protein sequence ID" value="QDG69946.1"/>
    <property type="molecule type" value="Genomic_DNA"/>
</dbReference>
<dbReference type="OrthoDB" id="9868740at2"/>
<dbReference type="KEGG" id="jas:FJQ89_05555"/>